<dbReference type="Gene3D" id="3.30.420.210">
    <property type="entry name" value="SEP domain"/>
    <property type="match status" value="1"/>
</dbReference>
<dbReference type="Pfam" id="PF00789">
    <property type="entry name" value="UBX"/>
    <property type="match status" value="1"/>
</dbReference>
<dbReference type="GO" id="GO:0031468">
    <property type="term" value="P:nuclear membrane reassembly"/>
    <property type="evidence" value="ECO:0007669"/>
    <property type="project" value="TreeGrafter"/>
</dbReference>
<dbReference type="SMART" id="SM00553">
    <property type="entry name" value="SEP"/>
    <property type="match status" value="1"/>
</dbReference>
<comment type="caution">
    <text evidence="4">The sequence shown here is derived from an EMBL/GenBank/DDBJ whole genome shotgun (WGS) entry which is preliminary data.</text>
</comment>
<dbReference type="GO" id="GO:0005829">
    <property type="term" value="C:cytosol"/>
    <property type="evidence" value="ECO:0007669"/>
    <property type="project" value="TreeGrafter"/>
</dbReference>
<dbReference type="InterPro" id="IPR029071">
    <property type="entry name" value="Ubiquitin-like_domsf"/>
</dbReference>
<dbReference type="InterPro" id="IPR036241">
    <property type="entry name" value="NSFL1C_SEP_dom_sf"/>
</dbReference>
<evidence type="ECO:0000259" key="2">
    <source>
        <dbReference type="PROSITE" id="PS50033"/>
    </source>
</evidence>
<dbReference type="GO" id="GO:0043161">
    <property type="term" value="P:proteasome-mediated ubiquitin-dependent protein catabolic process"/>
    <property type="evidence" value="ECO:0007669"/>
    <property type="project" value="TreeGrafter"/>
</dbReference>
<feature type="region of interest" description="Disordered" evidence="1">
    <location>
        <begin position="8"/>
        <end position="51"/>
    </location>
</feature>
<dbReference type="GO" id="GO:0007030">
    <property type="term" value="P:Golgi organization"/>
    <property type="evidence" value="ECO:0007669"/>
    <property type="project" value="TreeGrafter"/>
</dbReference>
<feature type="domain" description="SEP" evidence="3">
    <location>
        <begin position="51"/>
        <end position="117"/>
    </location>
</feature>
<keyword evidence="5" id="KW-1185">Reference proteome</keyword>
<dbReference type="GO" id="GO:0005634">
    <property type="term" value="C:nucleus"/>
    <property type="evidence" value="ECO:0007669"/>
    <property type="project" value="TreeGrafter"/>
</dbReference>
<gene>
    <name evidence="4" type="ORF">RS030_101612</name>
</gene>
<proteinExistence type="predicted"/>
<evidence type="ECO:0000256" key="1">
    <source>
        <dbReference type="SAM" id="MobiDB-lite"/>
    </source>
</evidence>
<protein>
    <recommendedName>
        <fullName evidence="6">UBX domain-containing protein</fullName>
    </recommendedName>
</protein>
<dbReference type="CDD" id="cd01770">
    <property type="entry name" value="UBX_UBXN2"/>
    <property type="match status" value="1"/>
</dbReference>
<dbReference type="GO" id="GO:0061025">
    <property type="term" value="P:membrane fusion"/>
    <property type="evidence" value="ECO:0007669"/>
    <property type="project" value="TreeGrafter"/>
</dbReference>
<feature type="compositionally biased region" description="Low complexity" evidence="1">
    <location>
        <begin position="12"/>
        <end position="25"/>
    </location>
</feature>
<dbReference type="PANTHER" id="PTHR23333">
    <property type="entry name" value="UBX DOMAIN CONTAINING PROTEIN"/>
    <property type="match status" value="1"/>
</dbReference>
<evidence type="ECO:0000313" key="5">
    <source>
        <dbReference type="Proteomes" id="UP001311799"/>
    </source>
</evidence>
<dbReference type="GO" id="GO:0043130">
    <property type="term" value="F:ubiquitin binding"/>
    <property type="evidence" value="ECO:0007669"/>
    <property type="project" value="TreeGrafter"/>
</dbReference>
<dbReference type="Proteomes" id="UP001311799">
    <property type="component" value="Unassembled WGS sequence"/>
</dbReference>
<dbReference type="PROSITE" id="PS50033">
    <property type="entry name" value="UBX"/>
    <property type="match status" value="1"/>
</dbReference>
<dbReference type="GO" id="GO:0000045">
    <property type="term" value="P:autophagosome assembly"/>
    <property type="evidence" value="ECO:0007669"/>
    <property type="project" value="TreeGrafter"/>
</dbReference>
<dbReference type="InterPro" id="IPR001012">
    <property type="entry name" value="UBX_dom"/>
</dbReference>
<dbReference type="AlphaFoldDB" id="A0AAV9Y2F8"/>
<evidence type="ECO:0008006" key="6">
    <source>
        <dbReference type="Google" id="ProtNLM"/>
    </source>
</evidence>
<dbReference type="EMBL" id="JAWDEY010000001">
    <property type="protein sequence ID" value="KAK6591158.1"/>
    <property type="molecule type" value="Genomic_DNA"/>
</dbReference>
<evidence type="ECO:0000259" key="3">
    <source>
        <dbReference type="PROSITE" id="PS51399"/>
    </source>
</evidence>
<evidence type="ECO:0000313" key="4">
    <source>
        <dbReference type="EMBL" id="KAK6591158.1"/>
    </source>
</evidence>
<dbReference type="InterPro" id="IPR012989">
    <property type="entry name" value="SEP_domain"/>
</dbReference>
<dbReference type="SUPFAM" id="SSF54236">
    <property type="entry name" value="Ubiquitin-like"/>
    <property type="match status" value="1"/>
</dbReference>
<organism evidence="4 5">
    <name type="scientific">Cryptosporidium xiaoi</name>
    <dbReference type="NCBI Taxonomy" id="659607"/>
    <lineage>
        <taxon>Eukaryota</taxon>
        <taxon>Sar</taxon>
        <taxon>Alveolata</taxon>
        <taxon>Apicomplexa</taxon>
        <taxon>Conoidasida</taxon>
        <taxon>Coccidia</taxon>
        <taxon>Eucoccidiorida</taxon>
        <taxon>Eimeriorina</taxon>
        <taxon>Cryptosporidiidae</taxon>
        <taxon>Cryptosporidium</taxon>
    </lineage>
</organism>
<sequence>MSPIIRGLSDLNNNFDNNGNNPNTNSYTGGEKSGLAVENPGNNGSSDGIPENAFKVTLYKNGFILDECEFRDISIPENQEFVNDIKKSIAPEELRKKSLNNRTVNIVLDDRSSEIYVPPKKPVEVFSGSANSLSQVKSSGYDVNINSDFKLVIDDSKPTTNIQLRFHNGQKKVITLNHTNTIGDLHCIFMEYAPVDGEYQLIYGFPPKVISTDTNTTLKDAGLLQETISQKLL</sequence>
<dbReference type="Pfam" id="PF08059">
    <property type="entry name" value="SEP"/>
    <property type="match status" value="1"/>
</dbReference>
<name>A0AAV9Y2F8_9CRYT</name>
<dbReference type="PROSITE" id="PS51399">
    <property type="entry name" value="SEP"/>
    <property type="match status" value="1"/>
</dbReference>
<reference evidence="4 5" key="1">
    <citation type="submission" date="2023-10" db="EMBL/GenBank/DDBJ databases">
        <title>Comparative genomics analysis reveals potential genetic determinants of host preference in Cryptosporidium xiaoi.</title>
        <authorList>
            <person name="Xiao L."/>
            <person name="Li J."/>
        </authorList>
    </citation>
    <scope>NUCLEOTIDE SEQUENCE [LARGE SCALE GENOMIC DNA]</scope>
    <source>
        <strain evidence="4 5">52996</strain>
    </source>
</reference>
<accession>A0AAV9Y2F8</accession>
<dbReference type="SUPFAM" id="SSF102848">
    <property type="entry name" value="NSFL1 (p97 ATPase) cofactor p47, SEP domain"/>
    <property type="match status" value="1"/>
</dbReference>
<dbReference type="PANTHER" id="PTHR23333:SF20">
    <property type="entry name" value="NSFL1 COFACTOR P47"/>
    <property type="match status" value="1"/>
</dbReference>
<dbReference type="Gene3D" id="3.10.20.90">
    <property type="entry name" value="Phosphatidylinositol 3-kinase Catalytic Subunit, Chain A, domain 1"/>
    <property type="match status" value="1"/>
</dbReference>
<feature type="domain" description="UBX" evidence="2">
    <location>
        <begin position="155"/>
        <end position="231"/>
    </location>
</feature>